<proteinExistence type="predicted"/>
<accession>A0ABT8C956</accession>
<name>A0ABT8C956_9BACT</name>
<evidence type="ECO:0000313" key="2">
    <source>
        <dbReference type="Proteomes" id="UP001236663"/>
    </source>
</evidence>
<gene>
    <name evidence="1" type="ORF">QWZ15_14495</name>
</gene>
<keyword evidence="2" id="KW-1185">Reference proteome</keyword>
<comment type="caution">
    <text evidence="1">The sequence shown here is derived from an EMBL/GenBank/DDBJ whole genome shotgun (WGS) entry which is preliminary data.</text>
</comment>
<dbReference type="EMBL" id="JAUFQS010000017">
    <property type="protein sequence ID" value="MDN3689045.1"/>
    <property type="molecule type" value="Genomic_DNA"/>
</dbReference>
<evidence type="ECO:0000313" key="1">
    <source>
        <dbReference type="EMBL" id="MDN3689045.1"/>
    </source>
</evidence>
<dbReference type="RefSeq" id="WP_163386567.1">
    <property type="nucleotide sequence ID" value="NZ_JAUFQS010000017.1"/>
</dbReference>
<organism evidence="1 2">
    <name type="scientific">Cyclobacterium jeungdonense</name>
    <dbReference type="NCBI Taxonomy" id="708087"/>
    <lineage>
        <taxon>Bacteria</taxon>
        <taxon>Pseudomonadati</taxon>
        <taxon>Bacteroidota</taxon>
        <taxon>Cytophagia</taxon>
        <taxon>Cytophagales</taxon>
        <taxon>Cyclobacteriaceae</taxon>
        <taxon>Cyclobacterium</taxon>
    </lineage>
</organism>
<sequence length="426" mass="48968">MQNHQITYLGSFDDRVISNQNRNYLNIRTLNEILISQLIFSHNPKILINDGYIVNSPIFRRALLSISKESKEPFHYENSPLFSMIENDYINILSRNESLFAMVENMVEQDNRTFVEFKKIKGWKIAVQKLDRDIGEYFIKWPKFDLSQGFIQLMDELLIQNPKDLNLSIDLNSYKSIAENFREIVHKDSNGPRDKWEKIVKSSKHKYELMKMANRAYHYNFAMCLNDDTFEKDDVQVNSIASNLFLDKIVEPLESDCNFRKLNFRIPEKIRIDNSFIRALRSGNDLCHAHNEFIQANLDYIEGGSAEVLENAQKKFKTEIIKFDKKNNPAKNNNGLDVLISLSYGGLGGGIGSNIVNAEPILGVLIGVLTALGGATNKGIKLLKGLYRYKGRGYNLIYNRDKASIDNFTIDGAKSKQHTEKLNIFK</sequence>
<protein>
    <submittedName>
        <fullName evidence="1">Uncharacterized protein</fullName>
    </submittedName>
</protein>
<dbReference type="Proteomes" id="UP001236663">
    <property type="component" value="Unassembled WGS sequence"/>
</dbReference>
<reference evidence="2" key="1">
    <citation type="journal article" date="2019" name="Int. J. Syst. Evol. Microbiol.">
        <title>The Global Catalogue of Microorganisms (GCM) 10K type strain sequencing project: providing services to taxonomists for standard genome sequencing and annotation.</title>
        <authorList>
            <consortium name="The Broad Institute Genomics Platform"/>
            <consortium name="The Broad Institute Genome Sequencing Center for Infectious Disease"/>
            <person name="Wu L."/>
            <person name="Ma J."/>
        </authorList>
    </citation>
    <scope>NUCLEOTIDE SEQUENCE [LARGE SCALE GENOMIC DNA]</scope>
    <source>
        <strain evidence="2">CECT 7706</strain>
    </source>
</reference>